<dbReference type="PANTHER" id="PTHR18929:SF246">
    <property type="entry name" value="PROTEIN DISULFIDE ISOMERASE-LIKE 1-4"/>
    <property type="match status" value="1"/>
</dbReference>
<dbReference type="GO" id="GO:0003756">
    <property type="term" value="F:protein disulfide isomerase activity"/>
    <property type="evidence" value="ECO:0007669"/>
    <property type="project" value="TreeGrafter"/>
</dbReference>
<dbReference type="Proteomes" id="UP000054937">
    <property type="component" value="Unassembled WGS sequence"/>
</dbReference>
<comment type="caution">
    <text evidence="3">The sequence shown here is derived from an EMBL/GenBank/DDBJ whole genome shotgun (WGS) entry which is preliminary data.</text>
</comment>
<dbReference type="GO" id="GO:0034976">
    <property type="term" value="P:response to endoplasmic reticulum stress"/>
    <property type="evidence" value="ECO:0007669"/>
    <property type="project" value="TreeGrafter"/>
</dbReference>
<dbReference type="EMBL" id="LDAU01000157">
    <property type="protein sequence ID" value="KRX02200.1"/>
    <property type="molecule type" value="Genomic_DNA"/>
</dbReference>
<evidence type="ECO:0000313" key="4">
    <source>
        <dbReference type="Proteomes" id="UP000054937"/>
    </source>
</evidence>
<proteinExistence type="inferred from homology"/>
<dbReference type="OrthoDB" id="288450at2759"/>
<dbReference type="InterPro" id="IPR013766">
    <property type="entry name" value="Thioredoxin_domain"/>
</dbReference>
<dbReference type="Gene3D" id="3.40.30.10">
    <property type="entry name" value="Glutaredoxin"/>
    <property type="match status" value="1"/>
</dbReference>
<reference evidence="3 4" key="1">
    <citation type="journal article" date="2015" name="Sci. Rep.">
        <title>Genome of the facultative scuticociliatosis pathogen Pseudocohnilembus persalinus provides insight into its virulence through horizontal gene transfer.</title>
        <authorList>
            <person name="Xiong J."/>
            <person name="Wang G."/>
            <person name="Cheng J."/>
            <person name="Tian M."/>
            <person name="Pan X."/>
            <person name="Warren A."/>
            <person name="Jiang C."/>
            <person name="Yuan D."/>
            <person name="Miao W."/>
        </authorList>
    </citation>
    <scope>NUCLEOTIDE SEQUENCE [LARGE SCALE GENOMIC DNA]</scope>
    <source>
        <strain evidence="3">36N120E</strain>
    </source>
</reference>
<gene>
    <name evidence="3" type="ORF">PPERSA_06395</name>
</gene>
<dbReference type="AlphaFoldDB" id="A0A0V0QJC1"/>
<dbReference type="GO" id="GO:0006457">
    <property type="term" value="P:protein folding"/>
    <property type="evidence" value="ECO:0007669"/>
    <property type="project" value="TreeGrafter"/>
</dbReference>
<keyword evidence="4" id="KW-1185">Reference proteome</keyword>
<name>A0A0V0QJC1_PSEPJ</name>
<dbReference type="SUPFAM" id="SSF52833">
    <property type="entry name" value="Thioredoxin-like"/>
    <property type="match status" value="1"/>
</dbReference>
<organism evidence="3 4">
    <name type="scientific">Pseudocohnilembus persalinus</name>
    <name type="common">Ciliate</name>
    <dbReference type="NCBI Taxonomy" id="266149"/>
    <lineage>
        <taxon>Eukaryota</taxon>
        <taxon>Sar</taxon>
        <taxon>Alveolata</taxon>
        <taxon>Ciliophora</taxon>
        <taxon>Intramacronucleata</taxon>
        <taxon>Oligohymenophorea</taxon>
        <taxon>Scuticociliatia</taxon>
        <taxon>Philasterida</taxon>
        <taxon>Pseudocohnilembidae</taxon>
        <taxon>Pseudocohnilembus</taxon>
    </lineage>
</organism>
<protein>
    <submittedName>
        <fullName evidence="3">Thioredoxin-like fold</fullName>
    </submittedName>
</protein>
<accession>A0A0V0QJC1</accession>
<comment type="similarity">
    <text evidence="1">Belongs to the protein disulfide isomerase family.</text>
</comment>
<sequence length="203" mass="24004">MLSAQAHQLTEKKEIDALNIDPKPHSYVYSFSADADLSSENLYHWFKKVREGEGEEYFKSQEAPFYRKYSKKLTGKTFQREVLMNDKDQAVFFYSKNCFACRQYGGVYEELGLEFLKQDRNIEFNRMNSDFNTLSCATNFPYTPVFQFYKKGAKEAPFVYRSDKFTPQLLKDFIEVSAEFKILPEEVFEKIYQNYQKIDLVEA</sequence>
<evidence type="ECO:0000256" key="1">
    <source>
        <dbReference type="ARBA" id="ARBA00006347"/>
    </source>
</evidence>
<evidence type="ECO:0000259" key="2">
    <source>
        <dbReference type="Pfam" id="PF00085"/>
    </source>
</evidence>
<evidence type="ECO:0000313" key="3">
    <source>
        <dbReference type="EMBL" id="KRX02200.1"/>
    </source>
</evidence>
<dbReference type="InParanoid" id="A0A0V0QJC1"/>
<dbReference type="PANTHER" id="PTHR18929">
    <property type="entry name" value="PROTEIN DISULFIDE ISOMERASE"/>
    <property type="match status" value="1"/>
</dbReference>
<dbReference type="Pfam" id="PF00085">
    <property type="entry name" value="Thioredoxin"/>
    <property type="match status" value="1"/>
</dbReference>
<dbReference type="InterPro" id="IPR036249">
    <property type="entry name" value="Thioredoxin-like_sf"/>
</dbReference>
<dbReference type="GO" id="GO:0005783">
    <property type="term" value="C:endoplasmic reticulum"/>
    <property type="evidence" value="ECO:0007669"/>
    <property type="project" value="TreeGrafter"/>
</dbReference>
<feature type="domain" description="Thioredoxin" evidence="2">
    <location>
        <begin position="71"/>
        <end position="157"/>
    </location>
</feature>